<dbReference type="PANTHER" id="PTHR47349:SF1">
    <property type="entry name" value="AER328WP"/>
    <property type="match status" value="1"/>
</dbReference>
<evidence type="ECO:0000256" key="1">
    <source>
        <dbReference type="ARBA" id="ARBA00047591"/>
    </source>
</evidence>
<keyword evidence="6" id="KW-1185">Reference proteome</keyword>
<sequence length="587" mass="64275">MSNPKATKQPAGDAAPAATGKGGTWVPWRSSTPNAPPEVDGPPIPNPEPAPEDVPSGTEKPTQPRMIKARMRTVPLPALAKASKSNASEAAPTRVPSLVLPSFDDTFARPPRVWAPRAGIWERTVGALNAYFFPKGSQNDRRPRLTTALPKQPQHGTAAPHLHAEHEQAMPRAYRVLGDDRTGATRGYKRAKKVVVLGVHGWFAQSIFKNVIGPPVGTSMRFATMMAGSVREHFSEAGCPLPTDAVTIIAPQHDGRVEERTRRFFEEIVQNDEWVQALRDADALMVAAHSQGAVVATLLLDQLLREGVVDAKRTRIGVLSMCGIYQGPFVHLQSSLASSYIHYFETGAARELFEFQTSDSPVSQKHRAAYEANLAAGVKMVHVGSIDDNVVPLYSALYASAAHPSVLRAVYIDGVAFPKTDFLISLIILCVAVRNCGFHDHNLLTLLSASVAGSLYSGLGHSLIYDEPAVYTLATRFLFETNSPQSSGAAQIPLVTTPFAAQRWNPYELPWGLRGLLEDETIHYFFRDDITEVVQDYRLWQPTSKPLKDLQWRLSPMRTVPIPEARPPTADPDASRAEMPERGLSKL</sequence>
<protein>
    <recommendedName>
        <fullName evidence="4">YMC020W-like alpha/beta hydrolase domain-containing protein</fullName>
    </recommendedName>
</protein>
<evidence type="ECO:0000256" key="3">
    <source>
        <dbReference type="SAM" id="MobiDB-lite"/>
    </source>
</evidence>
<reference evidence="5" key="1">
    <citation type="submission" date="2023-03" db="EMBL/GenBank/DDBJ databases">
        <title>Mating type loci evolution in Malassezia.</title>
        <authorList>
            <person name="Coelho M.A."/>
        </authorList>
    </citation>
    <scope>NUCLEOTIDE SEQUENCE</scope>
    <source>
        <strain evidence="5">CBS 7876</strain>
    </source>
</reference>
<dbReference type="AlphaFoldDB" id="A0AAF0ITL4"/>
<dbReference type="SUPFAM" id="SSF53474">
    <property type="entry name" value="alpha/beta-Hydrolases"/>
    <property type="match status" value="1"/>
</dbReference>
<dbReference type="PANTHER" id="PTHR47349">
    <property type="entry name" value="CHROMOSOME 8, WHOLE GENOME SHOTGUN SEQUENCE"/>
    <property type="match status" value="1"/>
</dbReference>
<dbReference type="Proteomes" id="UP001214603">
    <property type="component" value="Chromosome 4"/>
</dbReference>
<feature type="region of interest" description="Disordered" evidence="3">
    <location>
        <begin position="560"/>
        <end position="587"/>
    </location>
</feature>
<dbReference type="InterPro" id="IPR029058">
    <property type="entry name" value="AB_hydrolase_fold"/>
</dbReference>
<comment type="catalytic activity">
    <reaction evidence="2">
        <text>a monoacylglycerol + H2O = glycerol + a fatty acid + H(+)</text>
        <dbReference type="Rhea" id="RHEA:15245"/>
        <dbReference type="ChEBI" id="CHEBI:15377"/>
        <dbReference type="ChEBI" id="CHEBI:15378"/>
        <dbReference type="ChEBI" id="CHEBI:17408"/>
        <dbReference type="ChEBI" id="CHEBI:17754"/>
        <dbReference type="ChEBI" id="CHEBI:28868"/>
    </reaction>
</comment>
<organism evidence="5 6">
    <name type="scientific">Malassezia obtusa</name>
    <dbReference type="NCBI Taxonomy" id="76774"/>
    <lineage>
        <taxon>Eukaryota</taxon>
        <taxon>Fungi</taxon>
        <taxon>Dikarya</taxon>
        <taxon>Basidiomycota</taxon>
        <taxon>Ustilaginomycotina</taxon>
        <taxon>Malasseziomycetes</taxon>
        <taxon>Malasseziales</taxon>
        <taxon>Malasseziaceae</taxon>
        <taxon>Malassezia</taxon>
    </lineage>
</organism>
<dbReference type="EMBL" id="CP119937">
    <property type="protein sequence ID" value="WFD03498.1"/>
    <property type="molecule type" value="Genomic_DNA"/>
</dbReference>
<evidence type="ECO:0000259" key="4">
    <source>
        <dbReference type="Pfam" id="PF26147"/>
    </source>
</evidence>
<evidence type="ECO:0000313" key="6">
    <source>
        <dbReference type="Proteomes" id="UP001214603"/>
    </source>
</evidence>
<proteinExistence type="predicted"/>
<name>A0AAF0ITL4_9BASI</name>
<evidence type="ECO:0000256" key="2">
    <source>
        <dbReference type="ARBA" id="ARBA00048461"/>
    </source>
</evidence>
<dbReference type="InterPro" id="IPR058933">
    <property type="entry name" value="YMC020W-like_ab_hydrolase"/>
</dbReference>
<gene>
    <name evidence="5" type="ORF">MOBT1_002189</name>
</gene>
<comment type="catalytic activity">
    <reaction evidence="1">
        <text>a diacylglycerol + H2O = a monoacylglycerol + a fatty acid + H(+)</text>
        <dbReference type="Rhea" id="RHEA:32731"/>
        <dbReference type="ChEBI" id="CHEBI:15377"/>
        <dbReference type="ChEBI" id="CHEBI:15378"/>
        <dbReference type="ChEBI" id="CHEBI:17408"/>
        <dbReference type="ChEBI" id="CHEBI:18035"/>
        <dbReference type="ChEBI" id="CHEBI:28868"/>
    </reaction>
</comment>
<feature type="compositionally biased region" description="Basic and acidic residues" evidence="3">
    <location>
        <begin position="573"/>
        <end position="587"/>
    </location>
</feature>
<accession>A0AAF0ITL4</accession>
<dbReference type="InterPro" id="IPR058934">
    <property type="entry name" value="YMC020W-like"/>
</dbReference>
<evidence type="ECO:0000313" key="5">
    <source>
        <dbReference type="EMBL" id="WFD03498.1"/>
    </source>
</evidence>
<feature type="domain" description="YMC020W-like alpha/beta hydrolase" evidence="4">
    <location>
        <begin position="185"/>
        <end position="520"/>
    </location>
</feature>
<dbReference type="Pfam" id="PF26147">
    <property type="entry name" value="AB_HYDROLASE_YMC0-YMC35"/>
    <property type="match status" value="1"/>
</dbReference>
<feature type="compositionally biased region" description="Pro residues" evidence="3">
    <location>
        <begin position="34"/>
        <end position="49"/>
    </location>
</feature>
<feature type="region of interest" description="Disordered" evidence="3">
    <location>
        <begin position="1"/>
        <end position="67"/>
    </location>
</feature>